<dbReference type="OrthoDB" id="7054050at2"/>
<comment type="caution">
    <text evidence="1">The sequence shown here is derived from an EMBL/GenBank/DDBJ whole genome shotgun (WGS) entry which is preliminary data.</text>
</comment>
<proteinExistence type="predicted"/>
<dbReference type="InterPro" id="IPR046203">
    <property type="entry name" value="DUF6236"/>
</dbReference>
<gene>
    <name evidence="1" type="ORF">EBO34_02255</name>
</gene>
<dbReference type="Proteomes" id="UP000278746">
    <property type="component" value="Unassembled WGS sequence"/>
</dbReference>
<protein>
    <submittedName>
        <fullName evidence="1">Uncharacterized protein</fullName>
    </submittedName>
</protein>
<evidence type="ECO:0000313" key="2">
    <source>
        <dbReference type="Proteomes" id="UP000278746"/>
    </source>
</evidence>
<organism evidence="1 2">
    <name type="scientific">Alteribacter keqinensis</name>
    <dbReference type="NCBI Taxonomy" id="2483800"/>
    <lineage>
        <taxon>Bacteria</taxon>
        <taxon>Bacillati</taxon>
        <taxon>Bacillota</taxon>
        <taxon>Bacilli</taxon>
        <taxon>Bacillales</taxon>
        <taxon>Bacillaceae</taxon>
        <taxon>Alteribacter</taxon>
    </lineage>
</organism>
<dbReference type="RefSeq" id="WP_122896334.1">
    <property type="nucleotide sequence ID" value="NZ_RHIB01000001.1"/>
</dbReference>
<dbReference type="AlphaFoldDB" id="A0A3M7TU35"/>
<keyword evidence="2" id="KW-1185">Reference proteome</keyword>
<reference evidence="1 2" key="1">
    <citation type="submission" date="2018-10" db="EMBL/GenBank/DDBJ databases">
        <title>Bacillus Keqinensis sp. nov., a moderately halophilic bacterium isolated from a saline-alkaline lake.</title>
        <authorList>
            <person name="Wang H."/>
        </authorList>
    </citation>
    <scope>NUCLEOTIDE SEQUENCE [LARGE SCALE GENOMIC DNA]</scope>
    <source>
        <strain evidence="1 2">KQ-3</strain>
    </source>
</reference>
<evidence type="ECO:0000313" key="1">
    <source>
        <dbReference type="EMBL" id="RNA68809.1"/>
    </source>
</evidence>
<dbReference type="EMBL" id="RHIB01000001">
    <property type="protein sequence ID" value="RNA68809.1"/>
    <property type="molecule type" value="Genomic_DNA"/>
</dbReference>
<name>A0A3M7TU35_9BACI</name>
<dbReference type="Pfam" id="PF19749">
    <property type="entry name" value="DUF6236"/>
    <property type="match status" value="1"/>
</dbReference>
<sequence>MLNDNLIYFPQISLKKSPWLYRMLLYCDSITVIAPNTFNENPELYGPFTQTLIIEEIVKVVNPEYTHMYNSNVYHSFYKNLNKHYLKGNNGSLSGYQYSKVHINKMGFELKQYLLRNKLAIKTNDVDWINVRQDIARDFMNYLACYIGNLESMTPVTDSVSNISPHYSKFKIPAYSNDSLNRSVKEQELATLSSILLERLIPIPHEINDVSKLIDFKANHKNELENFKRIINQTSLHLVNYQENTKRDAIKHHIDLLNDQKAALKSQMDRYFDKTDFSPLLFTIPLTIHEISTISDGVLAGNLASSLIVGKSIFDVYDRRRHRVNSLMRNPFAYILSIEKHFNC</sequence>
<accession>A0A3M7TU35</accession>